<dbReference type="SMART" id="SM00980">
    <property type="entry name" value="THAP"/>
    <property type="match status" value="1"/>
</dbReference>
<feature type="domain" description="THAP-type" evidence="6">
    <location>
        <begin position="6"/>
        <end position="82"/>
    </location>
</feature>
<keyword evidence="2 5" id="KW-0863">Zinc-finger</keyword>
<keyword evidence="4 5" id="KW-0238">DNA-binding</keyword>
<evidence type="ECO:0000256" key="2">
    <source>
        <dbReference type="ARBA" id="ARBA00022771"/>
    </source>
</evidence>
<keyword evidence="1" id="KW-0479">Metal-binding</keyword>
<evidence type="ECO:0000256" key="1">
    <source>
        <dbReference type="ARBA" id="ARBA00022723"/>
    </source>
</evidence>
<organism evidence="7 8">
    <name type="scientific">Drosophila busckii</name>
    <name type="common">Fruit fly</name>
    <dbReference type="NCBI Taxonomy" id="30019"/>
    <lineage>
        <taxon>Eukaryota</taxon>
        <taxon>Metazoa</taxon>
        <taxon>Ecdysozoa</taxon>
        <taxon>Arthropoda</taxon>
        <taxon>Hexapoda</taxon>
        <taxon>Insecta</taxon>
        <taxon>Pterygota</taxon>
        <taxon>Neoptera</taxon>
        <taxon>Endopterygota</taxon>
        <taxon>Diptera</taxon>
        <taxon>Brachycera</taxon>
        <taxon>Muscomorpha</taxon>
        <taxon>Ephydroidea</taxon>
        <taxon>Drosophilidae</taxon>
        <taxon>Drosophila</taxon>
    </lineage>
</organism>
<reference evidence="7 8" key="1">
    <citation type="submission" date="2015-08" db="EMBL/GenBank/DDBJ databases">
        <title>Ancestral chromatin configuration constrains chromatin evolution on differentiating sex chromosomes in Drosophila.</title>
        <authorList>
            <person name="Zhou Q."/>
            <person name="Bachtrog D."/>
        </authorList>
    </citation>
    <scope>NUCLEOTIDE SEQUENCE [LARGE SCALE GENOMIC DNA]</scope>
    <source>
        <tissue evidence="7">Whole larvae</tissue>
    </source>
</reference>
<dbReference type="SUPFAM" id="SSF57716">
    <property type="entry name" value="Glucocorticoid receptor-like (DNA-binding domain)"/>
    <property type="match status" value="1"/>
</dbReference>
<accession>A0A0M4ESG2</accession>
<dbReference type="PROSITE" id="PS50950">
    <property type="entry name" value="ZF_THAP"/>
    <property type="match status" value="1"/>
</dbReference>
<keyword evidence="8" id="KW-1185">Reference proteome</keyword>
<dbReference type="EMBL" id="CP012523">
    <property type="protein sequence ID" value="ALC40275.1"/>
    <property type="molecule type" value="Genomic_DNA"/>
</dbReference>
<dbReference type="Proteomes" id="UP000494163">
    <property type="component" value="Chromosome 2L"/>
</dbReference>
<feature type="non-terminal residue" evidence="7">
    <location>
        <position position="97"/>
    </location>
</feature>
<evidence type="ECO:0000259" key="6">
    <source>
        <dbReference type="PROSITE" id="PS50950"/>
    </source>
</evidence>
<keyword evidence="3" id="KW-0862">Zinc</keyword>
<dbReference type="AlphaFoldDB" id="A0A0M4ESG2"/>
<dbReference type="Pfam" id="PF05485">
    <property type="entry name" value="THAP"/>
    <property type="match status" value="1"/>
</dbReference>
<dbReference type="GO" id="GO:0003677">
    <property type="term" value="F:DNA binding"/>
    <property type="evidence" value="ECO:0007669"/>
    <property type="project" value="UniProtKB-UniRule"/>
</dbReference>
<dbReference type="SMART" id="SM00692">
    <property type="entry name" value="DM3"/>
    <property type="match status" value="1"/>
</dbReference>
<name>A0A0M4ESG2_DROBS</name>
<evidence type="ECO:0000313" key="8">
    <source>
        <dbReference type="Proteomes" id="UP000494163"/>
    </source>
</evidence>
<protein>
    <submittedName>
        <fullName evidence="7">CG14860</fullName>
    </submittedName>
</protein>
<sequence length="97" mass="11239">IKKLNIRETCCVAVCKRNRDRDHANLHRLPSNLPLLTKWCANLQRAVPDGIKLFNDAICEVHFEDRCLRNKRLEKWAVPTLLLGHDDVAYPLPTPEQ</sequence>
<proteinExistence type="predicted"/>
<evidence type="ECO:0000256" key="5">
    <source>
        <dbReference type="PROSITE-ProRule" id="PRU00309"/>
    </source>
</evidence>
<feature type="non-terminal residue" evidence="7">
    <location>
        <position position="1"/>
    </location>
</feature>
<evidence type="ECO:0000256" key="3">
    <source>
        <dbReference type="ARBA" id="ARBA00022833"/>
    </source>
</evidence>
<dbReference type="OrthoDB" id="7312725at2759"/>
<evidence type="ECO:0000313" key="7">
    <source>
        <dbReference type="EMBL" id="ALC40275.1"/>
    </source>
</evidence>
<dbReference type="GO" id="GO:0008270">
    <property type="term" value="F:zinc ion binding"/>
    <property type="evidence" value="ECO:0007669"/>
    <property type="project" value="UniProtKB-KW"/>
</dbReference>
<dbReference type="InterPro" id="IPR006612">
    <property type="entry name" value="THAP_Znf"/>
</dbReference>
<dbReference type="STRING" id="30019.A0A0M4ESG2"/>
<gene>
    <name evidence="7" type="ORF">Dbus_chr2Lg2360</name>
</gene>
<evidence type="ECO:0000256" key="4">
    <source>
        <dbReference type="ARBA" id="ARBA00023125"/>
    </source>
</evidence>